<dbReference type="GO" id="GO:0016579">
    <property type="term" value="P:protein deubiquitination"/>
    <property type="evidence" value="ECO:0007669"/>
    <property type="project" value="InterPro"/>
</dbReference>
<dbReference type="PANTHER" id="PTHR21646:SF24">
    <property type="entry name" value="UBIQUITIN CARBOXYL-TERMINAL HYDROLASE"/>
    <property type="match status" value="1"/>
</dbReference>
<dbReference type="Gene3D" id="3.90.70.10">
    <property type="entry name" value="Cysteine proteinases"/>
    <property type="match status" value="2"/>
</dbReference>
<dbReference type="GO" id="GO:0004843">
    <property type="term" value="F:cysteine-type deubiquitinase activity"/>
    <property type="evidence" value="ECO:0007669"/>
    <property type="project" value="UniProtKB-EC"/>
</dbReference>
<evidence type="ECO:0000256" key="3">
    <source>
        <dbReference type="ARBA" id="ARBA00012759"/>
    </source>
</evidence>
<dbReference type="GO" id="GO:0006508">
    <property type="term" value="P:proteolysis"/>
    <property type="evidence" value="ECO:0007669"/>
    <property type="project" value="UniProtKB-KW"/>
</dbReference>
<dbReference type="SUPFAM" id="SSF143791">
    <property type="entry name" value="DUSP-like"/>
    <property type="match status" value="1"/>
</dbReference>
<evidence type="ECO:0000256" key="5">
    <source>
        <dbReference type="ARBA" id="ARBA00022786"/>
    </source>
</evidence>
<evidence type="ECO:0000313" key="11">
    <source>
        <dbReference type="EMBL" id="KAG2425706.1"/>
    </source>
</evidence>
<keyword evidence="12" id="KW-1185">Reference proteome</keyword>
<comment type="similarity">
    <text evidence="2">Belongs to the peptidase C19 family.</text>
</comment>
<evidence type="ECO:0000256" key="1">
    <source>
        <dbReference type="ARBA" id="ARBA00000707"/>
    </source>
</evidence>
<reference evidence="11" key="1">
    <citation type="journal article" date="2020" name="bioRxiv">
        <title>Comparative genomics of Chlamydomonas.</title>
        <authorList>
            <person name="Craig R.J."/>
            <person name="Hasan A.R."/>
            <person name="Ness R.W."/>
            <person name="Keightley P.D."/>
        </authorList>
    </citation>
    <scope>NUCLEOTIDE SEQUENCE</scope>
    <source>
        <strain evidence="11">SAG 7.73</strain>
    </source>
</reference>
<dbReference type="PROSITE" id="PS50235">
    <property type="entry name" value="USP_3"/>
    <property type="match status" value="1"/>
</dbReference>
<feature type="compositionally biased region" description="Low complexity" evidence="8">
    <location>
        <begin position="801"/>
        <end position="839"/>
    </location>
</feature>
<dbReference type="InterPro" id="IPR038765">
    <property type="entry name" value="Papain-like_cys_pep_sf"/>
</dbReference>
<feature type="compositionally biased region" description="Low complexity" evidence="8">
    <location>
        <begin position="232"/>
        <end position="269"/>
    </location>
</feature>
<dbReference type="CDD" id="cd02674">
    <property type="entry name" value="Peptidase_C19R"/>
    <property type="match status" value="1"/>
</dbReference>
<feature type="region of interest" description="Disordered" evidence="8">
    <location>
        <begin position="299"/>
        <end position="393"/>
    </location>
</feature>
<sequence>MTVGSEGTELAAIERNAVWTSGSQGYLVSITWWNNWVAYSGYTGPNASTASTLLQISGGGAPRPGAISNADLLLPASSSDAALPALPGAGSASAPDPEESSLRPGLVEHQDFVVVSEAGWQKMTAWYGGGPAIARSVIADPSAPAAKSAAAVAPGGSSRWCRLVLYPLSLEVNYTGLSGMPKVETITLDPEATLGTLKQRACKALHVAEADVTLWDYSGGAPVRSLEEPDGPAEAAAASQAAGAAATAGADGPTGMEVDGGSAAAAPVAGGDTGGNPALARRLCDIPLLDDQALLLRRKDAAQSESEDDACGSDNDTGAGKRTAGKAAGGDQAPQSAAQAAADAALRRANAAGASASGSGPLARTSGGGGNNAFGANRLGSRPSFDDNVNLRDGQPPGLAGLSNLGNTCFMNSSLQCLAHAVPLMEAFLGGAYLKDLNRTNPLGMKGELAEAFGGLMQQLWRGGVSSVTPRSFKAKIGRFAPQFSGYAQHDSQEFLAFLLDGLHEDTNRIKSKPYFETKDDPGRPDEELAAEAWSQYRARNNSLVVDHFQGLLKSGLDCPKCAYHSVKFDPFMYLSLPLPESRRRVVEVVLVYTDGSRLPTRLALELPSGAAVADLLKAAARAAGLPEECQAAPEAHLLAARPLRGGPSSNSDELVLITDTKGRVADALDAGGSSFSSYSLRSSAQHDGLIVYHYADAARGPKAEGLAPVIVHFKRPEAPGRKANNWLRGVWCGAPVVLYLPADTPPYDPDQLVKLEPGHGTISASRAEWEVGGTSAVTAALVQVLRPIQRGPLPPPFGPADSEGAEGVEAAAAPGAAAGAEQSGEGAEGTSAGAPAGPMEADGPGAPATVGSGAEQMEGLETGTAATASAPAAAAKDADGDAAMPGTPPPARVASAAAAPMEDDEAAPAQAAEGGVILLGRPAEEEPEAGPAVAPFNMWSAQEPQAADGSAAAAGSGRPVPPFSLRLCNAKGDPMLWGGSFDKEIDPQHQREFLCMFSEASVLPDNAPGGGPYNAEALDGTDEHESVFAQRQRAQAGPQPVALEDCMRVFLQPERLDESDAWYCPRCKEHVCADKKLDLWSLPEVLVVHLKRFSYTRYSRNKLDTRVDFPLHGLDLGGYVLRAQGVAPLYDCFAVSNHYGSMGGGHYTAYAKLPGPPPGTAAGADGAAASAPDEKWYCFDDSHVSHVEPDAVRSSAAYVLFYRRRKEAAADAPLPELLSRLGSERAEAMAEAGAGAGAAAAVDGRAAGSPGSGSDRQADQDQDRERGPAAAASRQGLLGPMPRSGPVSLAEAAVAAAKSRSAAAASAAGGDEELQVTGRSMAAFTSGGGVAGAGSARLVSAGAAGLGLGGNESPDLYGDDGADNDAVAAPSSPVPLGHGGAGAHFDRDDFRAFELPGTGAGAGSGGGSDPLLERRMAALQPPGSPTGSRLGEGAVAAPGSPDDMNNGAADDLYAELDDMDVPADRVHSVSDMASAGGDEVAADDVDV</sequence>
<feature type="compositionally biased region" description="Low complexity" evidence="8">
    <location>
        <begin position="867"/>
        <end position="876"/>
    </location>
</feature>
<dbReference type="PROSITE" id="PS51283">
    <property type="entry name" value="DUSP"/>
    <property type="match status" value="1"/>
</dbReference>
<evidence type="ECO:0000259" key="9">
    <source>
        <dbReference type="PROSITE" id="PS50235"/>
    </source>
</evidence>
<evidence type="ECO:0000313" key="12">
    <source>
        <dbReference type="Proteomes" id="UP000650467"/>
    </source>
</evidence>
<protein>
    <recommendedName>
        <fullName evidence="3">ubiquitinyl hydrolase 1</fullName>
        <ecNumber evidence="3">3.4.19.12</ecNumber>
    </recommendedName>
</protein>
<feature type="region of interest" description="Disordered" evidence="8">
    <location>
        <begin position="1242"/>
        <end position="1286"/>
    </location>
</feature>
<dbReference type="Gene3D" id="3.30.2230.10">
    <property type="entry name" value="DUSP-like"/>
    <property type="match status" value="1"/>
</dbReference>
<evidence type="ECO:0000256" key="7">
    <source>
        <dbReference type="ARBA" id="ARBA00022807"/>
    </source>
</evidence>
<feature type="compositionally biased region" description="Basic and acidic residues" evidence="8">
    <location>
        <begin position="1257"/>
        <end position="1268"/>
    </location>
</feature>
<feature type="region of interest" description="Disordered" evidence="8">
    <location>
        <begin position="223"/>
        <end position="269"/>
    </location>
</feature>
<feature type="compositionally biased region" description="Low complexity" evidence="8">
    <location>
        <begin position="317"/>
        <end position="363"/>
    </location>
</feature>
<keyword evidence="7" id="KW-0788">Thiol protease</keyword>
<dbReference type="PANTHER" id="PTHR21646">
    <property type="entry name" value="UBIQUITIN CARBOXYL-TERMINAL HYDROLASE"/>
    <property type="match status" value="1"/>
</dbReference>
<dbReference type="OrthoDB" id="292964at2759"/>
<dbReference type="InterPro" id="IPR006615">
    <property type="entry name" value="Pept_C19_DUSP"/>
</dbReference>
<comment type="catalytic activity">
    <reaction evidence="1">
        <text>Thiol-dependent hydrolysis of ester, thioester, amide, peptide and isopeptide bonds formed by the C-terminal Gly of ubiquitin (a 76-residue protein attached to proteins as an intracellular targeting signal).</text>
        <dbReference type="EC" id="3.4.19.12"/>
    </reaction>
</comment>
<dbReference type="PROSITE" id="PS00972">
    <property type="entry name" value="USP_1"/>
    <property type="match status" value="1"/>
</dbReference>
<name>A0A835STR1_CHLIN</name>
<evidence type="ECO:0000256" key="8">
    <source>
        <dbReference type="SAM" id="MobiDB-lite"/>
    </source>
</evidence>
<organism evidence="11 12">
    <name type="scientific">Chlamydomonas incerta</name>
    <dbReference type="NCBI Taxonomy" id="51695"/>
    <lineage>
        <taxon>Eukaryota</taxon>
        <taxon>Viridiplantae</taxon>
        <taxon>Chlorophyta</taxon>
        <taxon>core chlorophytes</taxon>
        <taxon>Chlorophyceae</taxon>
        <taxon>CS clade</taxon>
        <taxon>Chlamydomonadales</taxon>
        <taxon>Chlamydomonadaceae</taxon>
        <taxon>Chlamydomonas</taxon>
    </lineage>
</organism>
<accession>A0A835STR1</accession>
<comment type="caution">
    <text evidence="11">The sequence shown here is derived from an EMBL/GenBank/DDBJ whole genome shotgun (WGS) entry which is preliminary data.</text>
</comment>
<dbReference type="EC" id="3.4.19.12" evidence="3"/>
<feature type="region of interest" description="Disordered" evidence="8">
    <location>
        <begin position="793"/>
        <end position="853"/>
    </location>
</feature>
<keyword evidence="5" id="KW-0833">Ubl conjugation pathway</keyword>
<feature type="compositionally biased region" description="Gly residues" evidence="8">
    <location>
        <begin position="1399"/>
        <end position="1409"/>
    </location>
</feature>
<dbReference type="SMART" id="SM00695">
    <property type="entry name" value="DUSP"/>
    <property type="match status" value="1"/>
</dbReference>
<dbReference type="Pfam" id="PF00443">
    <property type="entry name" value="UCH"/>
    <property type="match status" value="1"/>
</dbReference>
<gene>
    <name evidence="11" type="ORF">HXX76_013548</name>
</gene>
<evidence type="ECO:0000256" key="4">
    <source>
        <dbReference type="ARBA" id="ARBA00022670"/>
    </source>
</evidence>
<keyword evidence="4" id="KW-0645">Protease</keyword>
<dbReference type="EMBL" id="JAEHOC010000053">
    <property type="protein sequence ID" value="KAG2425706.1"/>
    <property type="molecule type" value="Genomic_DNA"/>
</dbReference>
<proteinExistence type="inferred from homology"/>
<feature type="region of interest" description="Disordered" evidence="8">
    <location>
        <begin position="1395"/>
        <end position="1488"/>
    </location>
</feature>
<dbReference type="InterPro" id="IPR035927">
    <property type="entry name" value="DUSP-like_sf"/>
</dbReference>
<dbReference type="InterPro" id="IPR001394">
    <property type="entry name" value="Peptidase_C19_UCH"/>
</dbReference>
<dbReference type="InterPro" id="IPR018200">
    <property type="entry name" value="USP_CS"/>
</dbReference>
<dbReference type="Proteomes" id="UP000650467">
    <property type="component" value="Unassembled WGS sequence"/>
</dbReference>
<feature type="domain" description="DUSP" evidence="10">
    <location>
        <begin position="1"/>
        <end position="138"/>
    </location>
</feature>
<dbReference type="Pfam" id="PF06337">
    <property type="entry name" value="DUSP"/>
    <property type="match status" value="1"/>
</dbReference>
<evidence type="ECO:0000256" key="6">
    <source>
        <dbReference type="ARBA" id="ARBA00022801"/>
    </source>
</evidence>
<dbReference type="InterPro" id="IPR050185">
    <property type="entry name" value="Ub_carboxyl-term_hydrolase"/>
</dbReference>
<dbReference type="SUPFAM" id="SSF54001">
    <property type="entry name" value="Cysteine proteinases"/>
    <property type="match status" value="1"/>
</dbReference>
<evidence type="ECO:0000256" key="2">
    <source>
        <dbReference type="ARBA" id="ARBA00009085"/>
    </source>
</evidence>
<feature type="compositionally biased region" description="Acidic residues" evidence="8">
    <location>
        <begin position="1453"/>
        <end position="1462"/>
    </location>
</feature>
<feature type="region of interest" description="Disordered" evidence="8">
    <location>
        <begin position="867"/>
        <end position="894"/>
    </location>
</feature>
<evidence type="ECO:0000259" key="10">
    <source>
        <dbReference type="PROSITE" id="PS51283"/>
    </source>
</evidence>
<dbReference type="InterPro" id="IPR028889">
    <property type="entry name" value="USP"/>
</dbReference>
<keyword evidence="6" id="KW-0378">Hydrolase</keyword>
<feature type="domain" description="USP" evidence="9">
    <location>
        <begin position="400"/>
        <end position="1206"/>
    </location>
</feature>